<evidence type="ECO:0000256" key="1">
    <source>
        <dbReference type="ARBA" id="ARBA00004442"/>
    </source>
</evidence>
<keyword evidence="10" id="KW-1185">Reference proteome</keyword>
<dbReference type="PANTHER" id="PTHR30026:SF20">
    <property type="entry name" value="OUTER MEMBRANE PROTEIN TOLC"/>
    <property type="match status" value="1"/>
</dbReference>
<dbReference type="SUPFAM" id="SSF56954">
    <property type="entry name" value="Outer membrane efflux proteins (OEP)"/>
    <property type="match status" value="1"/>
</dbReference>
<accession>A0A1I5AUX0</accession>
<dbReference type="InterPro" id="IPR051906">
    <property type="entry name" value="TolC-like"/>
</dbReference>
<keyword evidence="8" id="KW-0732">Signal</keyword>
<evidence type="ECO:0000313" key="9">
    <source>
        <dbReference type="EMBL" id="SFN66225.1"/>
    </source>
</evidence>
<evidence type="ECO:0000256" key="3">
    <source>
        <dbReference type="ARBA" id="ARBA00022448"/>
    </source>
</evidence>
<reference evidence="10" key="1">
    <citation type="submission" date="2016-10" db="EMBL/GenBank/DDBJ databases">
        <authorList>
            <person name="Varghese N."/>
            <person name="Submissions S."/>
        </authorList>
    </citation>
    <scope>NUCLEOTIDE SEQUENCE [LARGE SCALE GENOMIC DNA]</scope>
    <source>
        <strain evidence="10">DSM 23925</strain>
    </source>
</reference>
<evidence type="ECO:0000313" key="10">
    <source>
        <dbReference type="Proteomes" id="UP000198705"/>
    </source>
</evidence>
<dbReference type="InterPro" id="IPR003423">
    <property type="entry name" value="OMP_efflux"/>
</dbReference>
<evidence type="ECO:0000256" key="7">
    <source>
        <dbReference type="ARBA" id="ARBA00023237"/>
    </source>
</evidence>
<dbReference type="PANTHER" id="PTHR30026">
    <property type="entry name" value="OUTER MEMBRANE PROTEIN TOLC"/>
    <property type="match status" value="1"/>
</dbReference>
<dbReference type="STRING" id="649333.SAMN04487989_102299"/>
<comment type="subcellular location">
    <subcellularLocation>
        <location evidence="1">Cell outer membrane</location>
    </subcellularLocation>
</comment>
<evidence type="ECO:0000256" key="5">
    <source>
        <dbReference type="ARBA" id="ARBA00022692"/>
    </source>
</evidence>
<name>A0A1I5AUX0_9FLAO</name>
<evidence type="ECO:0000256" key="4">
    <source>
        <dbReference type="ARBA" id="ARBA00022452"/>
    </source>
</evidence>
<dbReference type="GO" id="GO:0015562">
    <property type="term" value="F:efflux transmembrane transporter activity"/>
    <property type="evidence" value="ECO:0007669"/>
    <property type="project" value="InterPro"/>
</dbReference>
<keyword evidence="7" id="KW-0998">Cell outer membrane</keyword>
<evidence type="ECO:0000256" key="2">
    <source>
        <dbReference type="ARBA" id="ARBA00007613"/>
    </source>
</evidence>
<dbReference type="RefSeq" id="WP_092207123.1">
    <property type="nucleotide sequence ID" value="NZ_FOVN01000002.1"/>
</dbReference>
<protein>
    <submittedName>
        <fullName evidence="9">Outer membrane protein TolC</fullName>
    </submittedName>
</protein>
<proteinExistence type="inferred from homology"/>
<dbReference type="GO" id="GO:0015288">
    <property type="term" value="F:porin activity"/>
    <property type="evidence" value="ECO:0007669"/>
    <property type="project" value="TreeGrafter"/>
</dbReference>
<feature type="chain" id="PRO_5011693671" evidence="8">
    <location>
        <begin position="20"/>
        <end position="417"/>
    </location>
</feature>
<evidence type="ECO:0000256" key="8">
    <source>
        <dbReference type="SAM" id="SignalP"/>
    </source>
</evidence>
<keyword evidence="4" id="KW-1134">Transmembrane beta strand</keyword>
<keyword evidence="3" id="KW-0813">Transport</keyword>
<dbReference type="Proteomes" id="UP000198705">
    <property type="component" value="Unassembled WGS sequence"/>
</dbReference>
<dbReference type="Pfam" id="PF02321">
    <property type="entry name" value="OEP"/>
    <property type="match status" value="1"/>
</dbReference>
<dbReference type="EMBL" id="FOVN01000002">
    <property type="protein sequence ID" value="SFN66225.1"/>
    <property type="molecule type" value="Genomic_DNA"/>
</dbReference>
<organism evidence="9 10">
    <name type="scientific">Bizionia echini</name>
    <dbReference type="NCBI Taxonomy" id="649333"/>
    <lineage>
        <taxon>Bacteria</taxon>
        <taxon>Pseudomonadati</taxon>
        <taxon>Bacteroidota</taxon>
        <taxon>Flavobacteriia</taxon>
        <taxon>Flavobacteriales</taxon>
        <taxon>Flavobacteriaceae</taxon>
        <taxon>Bizionia</taxon>
    </lineage>
</organism>
<gene>
    <name evidence="9" type="ORF">SAMN04487989_102299</name>
</gene>
<dbReference type="GO" id="GO:0009279">
    <property type="term" value="C:cell outer membrane"/>
    <property type="evidence" value="ECO:0007669"/>
    <property type="project" value="UniProtKB-SubCell"/>
</dbReference>
<comment type="similarity">
    <text evidence="2">Belongs to the outer membrane factor (OMF) (TC 1.B.17) family.</text>
</comment>
<keyword evidence="5" id="KW-0812">Transmembrane</keyword>
<sequence>MKTPFNLLAFLLISIQSWAQVPISLEKCYQLVSDNYPLVKQRDMLETQNSLELDAIHTQKLPQLDFNVQAAYLSDVTQIPLPDTGVEPPNNDQYRATLSVNQLIYNGGAIHASSQVKLAQLKTQQKQLEVTLYQLKQRVNQLYFSILLHDESLDLLAAKKNQLNSQLNEVKSGIKYGTILPASDNVLLAEVLKIKQQETEITNNRHILIETLSALIGVSLNETTTFQKPVIETKPSPTLHRPELDLFALQKEEIESRQQLIQKNNMPKLFGFASGGIGNPGLNMLDNSFQPFYTVGVKLNWTVFDWNANKKKRESLMINQEVVDNEAEIFALNTNVELNKYKLEIAKISETILIDTEIINLRKEVLLAAESQLQNGVITASTYIAELTNLYEAENSFANHNIQLQLAKANYNITQGQ</sequence>
<evidence type="ECO:0000256" key="6">
    <source>
        <dbReference type="ARBA" id="ARBA00023136"/>
    </source>
</evidence>
<dbReference type="Gene3D" id="1.20.1600.10">
    <property type="entry name" value="Outer membrane efflux proteins (OEP)"/>
    <property type="match status" value="1"/>
</dbReference>
<dbReference type="GO" id="GO:1990281">
    <property type="term" value="C:efflux pump complex"/>
    <property type="evidence" value="ECO:0007669"/>
    <property type="project" value="TreeGrafter"/>
</dbReference>
<dbReference type="AlphaFoldDB" id="A0A1I5AUX0"/>
<dbReference type="OrthoDB" id="976750at2"/>
<keyword evidence="6" id="KW-0472">Membrane</keyword>
<feature type="signal peptide" evidence="8">
    <location>
        <begin position="1"/>
        <end position="19"/>
    </location>
</feature>